<comment type="caution">
    <text evidence="1">The sequence shown here is derived from an EMBL/GenBank/DDBJ whole genome shotgun (WGS) entry which is preliminary data.</text>
</comment>
<reference evidence="1" key="1">
    <citation type="journal article" date="2021" name="PeerJ">
        <title>Extensive microbial diversity within the chicken gut microbiome revealed by metagenomics and culture.</title>
        <authorList>
            <person name="Gilroy R."/>
            <person name="Ravi A."/>
            <person name="Getino M."/>
            <person name="Pursley I."/>
            <person name="Horton D.L."/>
            <person name="Alikhan N.F."/>
            <person name="Baker D."/>
            <person name="Gharbi K."/>
            <person name="Hall N."/>
            <person name="Watson M."/>
            <person name="Adriaenssens E.M."/>
            <person name="Foster-Nyarko E."/>
            <person name="Jarju S."/>
            <person name="Secka A."/>
            <person name="Antonio M."/>
            <person name="Oren A."/>
            <person name="Chaudhuri R.R."/>
            <person name="La Ragione R."/>
            <person name="Hildebrand F."/>
            <person name="Pallen M.J."/>
        </authorList>
    </citation>
    <scope>NUCLEOTIDE SEQUENCE</scope>
    <source>
        <strain evidence="1">CHK33-5263</strain>
    </source>
</reference>
<proteinExistence type="predicted"/>
<dbReference type="AlphaFoldDB" id="A0A9D2DW44"/>
<protein>
    <submittedName>
        <fullName evidence="1">Uncharacterized protein</fullName>
    </submittedName>
</protein>
<gene>
    <name evidence="1" type="ORF">H9812_01530</name>
</gene>
<reference evidence="1" key="2">
    <citation type="submission" date="2021-04" db="EMBL/GenBank/DDBJ databases">
        <authorList>
            <person name="Gilroy R."/>
        </authorList>
    </citation>
    <scope>NUCLEOTIDE SEQUENCE</scope>
    <source>
        <strain evidence="1">CHK33-5263</strain>
    </source>
</reference>
<evidence type="ECO:0000313" key="1">
    <source>
        <dbReference type="EMBL" id="HIZ24146.1"/>
    </source>
</evidence>
<dbReference type="Proteomes" id="UP000824044">
    <property type="component" value="Unassembled WGS sequence"/>
</dbReference>
<organism evidence="1 2">
    <name type="scientific">Candidatus Gallimonas intestinigallinarum</name>
    <dbReference type="NCBI Taxonomy" id="2838604"/>
    <lineage>
        <taxon>Bacteria</taxon>
        <taxon>Bacillati</taxon>
        <taxon>Bacillota</taxon>
        <taxon>Clostridia</taxon>
        <taxon>Candidatus Gallimonas</taxon>
    </lineage>
</organism>
<accession>A0A9D2DW44</accession>
<evidence type="ECO:0000313" key="2">
    <source>
        <dbReference type="Proteomes" id="UP000824044"/>
    </source>
</evidence>
<dbReference type="EMBL" id="DXBS01000036">
    <property type="protein sequence ID" value="HIZ24146.1"/>
    <property type="molecule type" value="Genomic_DNA"/>
</dbReference>
<sequence>HGDRTTVTFYANYISSEVSALYNEMIDTYNQTQGAEDNVWVNKYVSTGEISTSNLISMFNQRQCNYNIVAVSNMQFKSLMVSLPDSLVTLDDYLDDTAKETLDYDQIPETSINMYNAEIKAWADAAGLKRLKTARAIPCTRCSITVSP</sequence>
<name>A0A9D2DW44_9FIRM</name>
<feature type="non-terminal residue" evidence="1">
    <location>
        <position position="1"/>
    </location>
</feature>